<dbReference type="Proteomes" id="UP000187429">
    <property type="component" value="Unassembled WGS sequence"/>
</dbReference>
<dbReference type="AlphaFoldDB" id="A0A1R1YP09"/>
<name>A0A1R1YP09_9FUNG</name>
<comment type="caution">
    <text evidence="1">The sequence shown here is derived from an EMBL/GenBank/DDBJ whole genome shotgun (WGS) entry which is preliminary data.</text>
</comment>
<dbReference type="InterPro" id="IPR036691">
    <property type="entry name" value="Endo/exonu/phosph_ase_sf"/>
</dbReference>
<reference evidence="2" key="1">
    <citation type="submission" date="2017-01" db="EMBL/GenBank/DDBJ databases">
        <authorList>
            <person name="Wang Y."/>
            <person name="White M."/>
            <person name="Kvist S."/>
            <person name="Moncalvo J.-M."/>
        </authorList>
    </citation>
    <scope>NUCLEOTIDE SEQUENCE [LARGE SCALE GENOMIC DNA]</scope>
    <source>
        <strain evidence="2">ID-206-W2</strain>
    </source>
</reference>
<gene>
    <name evidence="1" type="ORF">AYI69_g1943</name>
</gene>
<dbReference type="SUPFAM" id="SSF56219">
    <property type="entry name" value="DNase I-like"/>
    <property type="match status" value="1"/>
</dbReference>
<dbReference type="EMBL" id="LSSM01000542">
    <property type="protein sequence ID" value="OMJ28580.1"/>
    <property type="molecule type" value="Genomic_DNA"/>
</dbReference>
<sequence>MYEEIREGGRSVLAGATKTLEEETSTAGNHQVIGSYVEMLGRKRKRGTEVDEGARHKLTKHDLFVVIGSLVHNSPIKCTSSNSKLAVEASENGDEVQANLNKSELFVFIENDVEFIKKKKLDLVRETGVKTCIIISSDPDSLSVCEMIDERDVPGVYQTMRRNDFRGSVGERSTSQIILGQRLEYFEMLRILRPKVVIVQETFDKRDDWAVTIPGYEIIHYCAREGSNHGVLIGIYKSHVAQRIPGIEGKLVVVQAQLNEQSVKFGSFYLP</sequence>
<proteinExistence type="predicted"/>
<organism evidence="1 2">
    <name type="scientific">Smittium culicis</name>
    <dbReference type="NCBI Taxonomy" id="133412"/>
    <lineage>
        <taxon>Eukaryota</taxon>
        <taxon>Fungi</taxon>
        <taxon>Fungi incertae sedis</taxon>
        <taxon>Zoopagomycota</taxon>
        <taxon>Kickxellomycotina</taxon>
        <taxon>Harpellomycetes</taxon>
        <taxon>Harpellales</taxon>
        <taxon>Legeriomycetaceae</taxon>
        <taxon>Smittium</taxon>
    </lineage>
</organism>
<keyword evidence="2" id="KW-1185">Reference proteome</keyword>
<protein>
    <submittedName>
        <fullName evidence="1">Uncharacterized protein</fullName>
    </submittedName>
</protein>
<dbReference type="Gene3D" id="3.60.10.10">
    <property type="entry name" value="Endonuclease/exonuclease/phosphatase"/>
    <property type="match status" value="1"/>
</dbReference>
<evidence type="ECO:0000313" key="1">
    <source>
        <dbReference type="EMBL" id="OMJ28580.1"/>
    </source>
</evidence>
<accession>A0A1R1YP09</accession>
<evidence type="ECO:0000313" key="2">
    <source>
        <dbReference type="Proteomes" id="UP000187429"/>
    </source>
</evidence>